<evidence type="ECO:0000256" key="3">
    <source>
        <dbReference type="SAM" id="SignalP"/>
    </source>
</evidence>
<evidence type="ECO:0000313" key="5">
    <source>
        <dbReference type="EMBL" id="AUZ86481.1"/>
    </source>
</evidence>
<dbReference type="Gene3D" id="3.40.50.1110">
    <property type="entry name" value="SGNH hydrolase"/>
    <property type="match status" value="1"/>
</dbReference>
<reference evidence="5 6" key="1">
    <citation type="submission" date="2017-11" db="EMBL/GenBank/DDBJ databases">
        <title>Draft genome of Arthrobacter agilis strain UMCV2, a plant growth-promoting rhizobacterium and biocontrol capacity of phytopathogenic fungi.</title>
        <authorList>
            <person name="Martinez-Camara R."/>
            <person name="Santoyo G."/>
            <person name="Moreno-Hagelsieb G."/>
            <person name="Valencia-Cantero E."/>
        </authorList>
    </citation>
    <scope>NUCLEOTIDE SEQUENCE [LARGE SCALE GENOMIC DNA]</scope>
    <source>
        <strain evidence="5 6">UMCV2</strain>
    </source>
</reference>
<dbReference type="Pfam" id="PF13472">
    <property type="entry name" value="Lipase_GDSL_2"/>
    <property type="match status" value="1"/>
</dbReference>
<dbReference type="GO" id="GO:0004806">
    <property type="term" value="F:triacylglycerol lipase activity"/>
    <property type="evidence" value="ECO:0007669"/>
    <property type="project" value="TreeGrafter"/>
</dbReference>
<feature type="active site" description="Nucleophile" evidence="1">
    <location>
        <position position="39"/>
    </location>
</feature>
<dbReference type="SUPFAM" id="SSF52266">
    <property type="entry name" value="SGNH hydrolase"/>
    <property type="match status" value="1"/>
</dbReference>
<feature type="domain" description="SGNH hydrolase-type esterase" evidence="4">
    <location>
        <begin position="35"/>
        <end position="254"/>
    </location>
</feature>
<dbReference type="InterPro" id="IPR013830">
    <property type="entry name" value="SGNH_hydro"/>
</dbReference>
<evidence type="ECO:0000259" key="4">
    <source>
        <dbReference type="Pfam" id="PF13472"/>
    </source>
</evidence>
<keyword evidence="2" id="KW-1015">Disulfide bond</keyword>
<dbReference type="Proteomes" id="UP000239187">
    <property type="component" value="Chromosome"/>
</dbReference>
<dbReference type="InterPro" id="IPR036514">
    <property type="entry name" value="SGNH_hydro_sf"/>
</dbReference>
<gene>
    <name evidence="5" type="ORF">CVO76_01565</name>
</gene>
<evidence type="ECO:0000256" key="2">
    <source>
        <dbReference type="PIRSR" id="PIRSR637460-2"/>
    </source>
</evidence>
<dbReference type="GO" id="GO:0019433">
    <property type="term" value="P:triglyceride catabolic process"/>
    <property type="evidence" value="ECO:0007669"/>
    <property type="project" value="TreeGrafter"/>
</dbReference>
<organism evidence="5 6">
    <name type="scientific">Arthrobacter agilis</name>
    <dbReference type="NCBI Taxonomy" id="37921"/>
    <lineage>
        <taxon>Bacteria</taxon>
        <taxon>Bacillati</taxon>
        <taxon>Actinomycetota</taxon>
        <taxon>Actinomycetes</taxon>
        <taxon>Micrococcales</taxon>
        <taxon>Micrococcaceae</taxon>
        <taxon>Arthrobacter</taxon>
    </lineage>
</organism>
<keyword evidence="5" id="KW-0378">Hydrolase</keyword>
<dbReference type="PANTHER" id="PTHR37981:SF1">
    <property type="entry name" value="SGNH HYDROLASE-TYPE ESTERASE DOMAIN-CONTAINING PROTEIN"/>
    <property type="match status" value="1"/>
</dbReference>
<dbReference type="RefSeq" id="WP_208740444.1">
    <property type="nucleotide sequence ID" value="NZ_CP024915.1"/>
</dbReference>
<name>A0A2L0UB57_9MICC</name>
<feature type="signal peptide" evidence="3">
    <location>
        <begin position="1"/>
        <end position="28"/>
    </location>
</feature>
<feature type="disulfide bond" evidence="2">
    <location>
        <begin position="121"/>
        <end position="130"/>
    </location>
</feature>
<evidence type="ECO:0000256" key="1">
    <source>
        <dbReference type="PIRSR" id="PIRSR637460-1"/>
    </source>
</evidence>
<feature type="chain" id="PRO_5014727127" evidence="3">
    <location>
        <begin position="29"/>
        <end position="349"/>
    </location>
</feature>
<feature type="disulfide bond" evidence="2">
    <location>
        <begin position="56"/>
        <end position="80"/>
    </location>
</feature>
<evidence type="ECO:0000313" key="6">
    <source>
        <dbReference type="Proteomes" id="UP000239187"/>
    </source>
</evidence>
<dbReference type="CDD" id="cd01823">
    <property type="entry name" value="SEST_like"/>
    <property type="match status" value="1"/>
</dbReference>
<feature type="active site" evidence="1">
    <location>
        <position position="246"/>
    </location>
</feature>
<dbReference type="PANTHER" id="PTHR37981">
    <property type="entry name" value="LIPASE 2"/>
    <property type="match status" value="1"/>
</dbReference>
<sequence length="349" mass="35637">MSIPRLRSLAMALILLAAVVPGATPAMAAGPSYVALGDSYSSGTGTRAYLADGSACQRSVYAYPSLIASARGYSLDFRACSGATIPDVVTTQLSALTPATAYVSLSVGGNDASFVAVLTECARPAWMSNCNAAIDRARAVIVNRLPASLASLYSQVRARAPQASVTIAGYPRIFNGEDCNAATWFSPEEEARLNATADLLNSTTAAAAAAAGFTFRNPTAAFTGHAVCDDVEWLNGLSNPVSDSSHPNRAGHAAGYVPLLGPALTGSRVDVTAATVQAAELSAPALAGQQAHHAARDAGITPKEFVAPDLKSPAARAAAARAGVDLADPASIARADRAAEARQNGHRAD</sequence>
<dbReference type="EMBL" id="CP024915">
    <property type="protein sequence ID" value="AUZ86481.1"/>
    <property type="molecule type" value="Genomic_DNA"/>
</dbReference>
<dbReference type="InterPro" id="IPR037460">
    <property type="entry name" value="SEST-like"/>
</dbReference>
<protein>
    <submittedName>
        <fullName evidence="5">SGNH/GDSL hydrolase family protein</fullName>
    </submittedName>
</protein>
<dbReference type="AlphaFoldDB" id="A0A2L0UB57"/>
<proteinExistence type="predicted"/>
<keyword evidence="3" id="KW-0732">Signal</keyword>
<accession>A0A2L0UB57</accession>